<dbReference type="EMBL" id="JAGGMB010000021">
    <property type="protein sequence ID" value="MBP2079841.1"/>
    <property type="molecule type" value="Genomic_DNA"/>
</dbReference>
<evidence type="ECO:0000313" key="2">
    <source>
        <dbReference type="Proteomes" id="UP001138793"/>
    </source>
</evidence>
<name>A0A9X1CEB0_9BACI</name>
<keyword evidence="2" id="KW-1185">Reference proteome</keyword>
<evidence type="ECO:0000313" key="1">
    <source>
        <dbReference type="EMBL" id="MBP2079841.1"/>
    </source>
</evidence>
<feature type="non-terminal residue" evidence="1">
    <location>
        <position position="1"/>
    </location>
</feature>
<proteinExistence type="predicted"/>
<accession>A0A9X1CEB0</accession>
<reference evidence="1" key="1">
    <citation type="submission" date="2021-03" db="EMBL/GenBank/DDBJ databases">
        <title>Genomic Encyclopedia of Type Strains, Phase IV (KMG-IV): sequencing the most valuable type-strain genomes for metagenomic binning, comparative biology and taxonomic classification.</title>
        <authorList>
            <person name="Goeker M."/>
        </authorList>
    </citation>
    <scope>NUCLEOTIDE SEQUENCE</scope>
    <source>
        <strain evidence="1">DSM 107338</strain>
    </source>
</reference>
<gene>
    <name evidence="1" type="ORF">J2Z64_004140</name>
</gene>
<dbReference type="AlphaFoldDB" id="A0A9X1CEB0"/>
<dbReference type="Proteomes" id="UP001138793">
    <property type="component" value="Unassembled WGS sequence"/>
</dbReference>
<comment type="caution">
    <text evidence="1">The sequence shown here is derived from an EMBL/GenBank/DDBJ whole genome shotgun (WGS) entry which is preliminary data.</text>
</comment>
<protein>
    <submittedName>
        <fullName evidence="1">Uncharacterized protein</fullName>
    </submittedName>
</protein>
<organism evidence="1 2">
    <name type="scientific">Oceanobacillus polygoni</name>
    <dbReference type="NCBI Taxonomy" id="1235259"/>
    <lineage>
        <taxon>Bacteria</taxon>
        <taxon>Bacillati</taxon>
        <taxon>Bacillota</taxon>
        <taxon>Bacilli</taxon>
        <taxon>Bacillales</taxon>
        <taxon>Bacillaceae</taxon>
        <taxon>Oceanobacillus</taxon>
    </lineage>
</organism>
<sequence>FTKNMIFIIKISVVPEVPRLFSYWGFVPASFAYDVRNNGNVQQRKDPPDLIISEKGTSMI</sequence>